<keyword evidence="2" id="KW-0732">Signal</keyword>
<organism evidence="3 4">
    <name type="scientific">Sinanodonta woodiana</name>
    <name type="common">Chinese pond mussel</name>
    <name type="synonym">Anodonta woodiana</name>
    <dbReference type="NCBI Taxonomy" id="1069815"/>
    <lineage>
        <taxon>Eukaryota</taxon>
        <taxon>Metazoa</taxon>
        <taxon>Spiralia</taxon>
        <taxon>Lophotrochozoa</taxon>
        <taxon>Mollusca</taxon>
        <taxon>Bivalvia</taxon>
        <taxon>Autobranchia</taxon>
        <taxon>Heteroconchia</taxon>
        <taxon>Palaeoheterodonta</taxon>
        <taxon>Unionida</taxon>
        <taxon>Unionoidea</taxon>
        <taxon>Unionidae</taxon>
        <taxon>Unioninae</taxon>
        <taxon>Sinanodonta</taxon>
    </lineage>
</organism>
<proteinExistence type="predicted"/>
<gene>
    <name evidence="3" type="ORF">ACJMK2_021372</name>
</gene>
<feature type="signal peptide" evidence="2">
    <location>
        <begin position="1"/>
        <end position="19"/>
    </location>
</feature>
<feature type="compositionally biased region" description="Low complexity" evidence="1">
    <location>
        <begin position="41"/>
        <end position="54"/>
    </location>
</feature>
<feature type="region of interest" description="Disordered" evidence="1">
    <location>
        <begin position="35"/>
        <end position="54"/>
    </location>
</feature>
<accession>A0ABD3TFX2</accession>
<protein>
    <submittedName>
        <fullName evidence="3">Uncharacterized protein</fullName>
    </submittedName>
</protein>
<dbReference type="AlphaFoldDB" id="A0ABD3TFX2"/>
<evidence type="ECO:0000256" key="2">
    <source>
        <dbReference type="SAM" id="SignalP"/>
    </source>
</evidence>
<dbReference type="EMBL" id="JBJQND010000018">
    <property type="protein sequence ID" value="KAL3835911.1"/>
    <property type="molecule type" value="Genomic_DNA"/>
</dbReference>
<name>A0ABD3TFX2_SINWO</name>
<feature type="chain" id="PRO_5044867570" evidence="2">
    <location>
        <begin position="20"/>
        <end position="207"/>
    </location>
</feature>
<comment type="caution">
    <text evidence="3">The sequence shown here is derived from an EMBL/GenBank/DDBJ whole genome shotgun (WGS) entry which is preliminary data.</text>
</comment>
<dbReference type="Proteomes" id="UP001634394">
    <property type="component" value="Unassembled WGS sequence"/>
</dbReference>
<keyword evidence="4" id="KW-1185">Reference proteome</keyword>
<evidence type="ECO:0000256" key="1">
    <source>
        <dbReference type="SAM" id="MobiDB-lite"/>
    </source>
</evidence>
<sequence length="207" mass="24144">MIDRSLVLIVLVSIQCIQSNEFINTMEPDIQSQEYNNTEKQSNQSQGLSSQQGSIYDCPKPPKPAPPFFTAGRTMCRNNHFCGTHDNTPFSWCYTDFSDNWDYCCTGECNYYGYDYLWCKSGIRWQYCGSCLKKDVKGRQCLATFPCGLHLELGGKEDRYYWCYVDLDKNWEYCCAPHSQCAQRGYKYFWCLISGEKSRDIYRKCVP</sequence>
<evidence type="ECO:0000313" key="4">
    <source>
        <dbReference type="Proteomes" id="UP001634394"/>
    </source>
</evidence>
<evidence type="ECO:0000313" key="3">
    <source>
        <dbReference type="EMBL" id="KAL3835911.1"/>
    </source>
</evidence>
<reference evidence="3 4" key="1">
    <citation type="submission" date="2024-11" db="EMBL/GenBank/DDBJ databases">
        <title>Chromosome-level genome assembly of the freshwater bivalve Anodonta woodiana.</title>
        <authorList>
            <person name="Chen X."/>
        </authorList>
    </citation>
    <scope>NUCLEOTIDE SEQUENCE [LARGE SCALE GENOMIC DNA]</scope>
    <source>
        <strain evidence="3">MN2024</strain>
        <tissue evidence="3">Gills</tissue>
    </source>
</reference>